<dbReference type="Proteomes" id="UP000318478">
    <property type="component" value="Unassembled WGS sequence"/>
</dbReference>
<dbReference type="Pfam" id="PF08281">
    <property type="entry name" value="Sigma70_r4_2"/>
    <property type="match status" value="1"/>
</dbReference>
<dbReference type="EMBL" id="SJPO01000008">
    <property type="protein sequence ID" value="TWT74478.1"/>
    <property type="molecule type" value="Genomic_DNA"/>
</dbReference>
<dbReference type="InterPro" id="IPR007627">
    <property type="entry name" value="RNA_pol_sigma70_r2"/>
</dbReference>
<proteinExistence type="inferred from homology"/>
<keyword evidence="4" id="KW-0238">DNA-binding</keyword>
<dbReference type="InterPro" id="IPR013249">
    <property type="entry name" value="RNA_pol_sigma70_r4_t2"/>
</dbReference>
<evidence type="ECO:0000313" key="9">
    <source>
        <dbReference type="Proteomes" id="UP000318478"/>
    </source>
</evidence>
<evidence type="ECO:0000256" key="3">
    <source>
        <dbReference type="ARBA" id="ARBA00023082"/>
    </source>
</evidence>
<dbReference type="PANTHER" id="PTHR43133:SF8">
    <property type="entry name" value="RNA POLYMERASE SIGMA FACTOR HI_1459-RELATED"/>
    <property type="match status" value="1"/>
</dbReference>
<dbReference type="GO" id="GO:0003677">
    <property type="term" value="F:DNA binding"/>
    <property type="evidence" value="ECO:0007669"/>
    <property type="project" value="UniProtKB-KW"/>
</dbReference>
<keyword evidence="9" id="KW-1185">Reference proteome</keyword>
<dbReference type="SUPFAM" id="SSF88659">
    <property type="entry name" value="Sigma3 and sigma4 domains of RNA polymerase sigma factors"/>
    <property type="match status" value="1"/>
</dbReference>
<dbReference type="Gene3D" id="1.10.1740.10">
    <property type="match status" value="1"/>
</dbReference>
<dbReference type="GO" id="GO:0016987">
    <property type="term" value="F:sigma factor activity"/>
    <property type="evidence" value="ECO:0007669"/>
    <property type="project" value="UniProtKB-KW"/>
</dbReference>
<protein>
    <submittedName>
        <fullName evidence="8">RNA polymerase sigma factor SigV</fullName>
    </submittedName>
</protein>
<comment type="similarity">
    <text evidence="1">Belongs to the sigma-70 factor family. ECF subfamily.</text>
</comment>
<accession>A0A5C5YH23</accession>
<dbReference type="GO" id="GO:0006352">
    <property type="term" value="P:DNA-templated transcription initiation"/>
    <property type="evidence" value="ECO:0007669"/>
    <property type="project" value="InterPro"/>
</dbReference>
<comment type="caution">
    <text evidence="8">The sequence shown here is derived from an EMBL/GenBank/DDBJ whole genome shotgun (WGS) entry which is preliminary data.</text>
</comment>
<dbReference type="PANTHER" id="PTHR43133">
    <property type="entry name" value="RNA POLYMERASE ECF-TYPE SIGMA FACTO"/>
    <property type="match status" value="1"/>
</dbReference>
<sequence>MQTLSERLASGEERAFAELYDACADRLFAFASARTESPDLAADVVQSAFLRLVKSRRRLRAVESPVAYLFQILRNELSRHSARQASHRHQPLDEALDAVDSRWRDGVDDADAAAALLARLDPASREVVELKLFAGLTFEEVAEATGQPVGTAATRYRRAVESLRGWLEKQYR</sequence>
<evidence type="ECO:0000259" key="6">
    <source>
        <dbReference type="Pfam" id="PF04542"/>
    </source>
</evidence>
<dbReference type="NCBIfam" id="TIGR02937">
    <property type="entry name" value="sigma70-ECF"/>
    <property type="match status" value="1"/>
</dbReference>
<feature type="domain" description="RNA polymerase sigma factor 70 region 4 type 2" evidence="7">
    <location>
        <begin position="113"/>
        <end position="163"/>
    </location>
</feature>
<keyword evidence="5" id="KW-0804">Transcription</keyword>
<evidence type="ECO:0000256" key="1">
    <source>
        <dbReference type="ARBA" id="ARBA00010641"/>
    </source>
</evidence>
<feature type="domain" description="RNA polymerase sigma-70 region 2" evidence="6">
    <location>
        <begin position="19"/>
        <end position="85"/>
    </location>
</feature>
<evidence type="ECO:0000313" key="8">
    <source>
        <dbReference type="EMBL" id="TWT74478.1"/>
    </source>
</evidence>
<keyword evidence="2" id="KW-0805">Transcription regulation</keyword>
<reference evidence="8 9" key="1">
    <citation type="submission" date="2019-02" db="EMBL/GenBank/DDBJ databases">
        <title>Deep-cultivation of Planctomycetes and their phenomic and genomic characterization uncovers novel biology.</title>
        <authorList>
            <person name="Wiegand S."/>
            <person name="Jogler M."/>
            <person name="Boedeker C."/>
            <person name="Pinto D."/>
            <person name="Vollmers J."/>
            <person name="Rivas-Marin E."/>
            <person name="Kohn T."/>
            <person name="Peeters S.H."/>
            <person name="Heuer A."/>
            <person name="Rast P."/>
            <person name="Oberbeckmann S."/>
            <person name="Bunk B."/>
            <person name="Jeske O."/>
            <person name="Meyerdierks A."/>
            <person name="Storesund J.E."/>
            <person name="Kallscheuer N."/>
            <person name="Luecker S."/>
            <person name="Lage O.M."/>
            <person name="Pohl T."/>
            <person name="Merkel B.J."/>
            <person name="Hornburger P."/>
            <person name="Mueller R.-W."/>
            <person name="Bruemmer F."/>
            <person name="Labrenz M."/>
            <person name="Spormann A.M."/>
            <person name="Op Den Camp H."/>
            <person name="Overmann J."/>
            <person name="Amann R."/>
            <person name="Jetten M.S.M."/>
            <person name="Mascher T."/>
            <person name="Medema M.H."/>
            <person name="Devos D.P."/>
            <person name="Kaster A.-K."/>
            <person name="Ovreas L."/>
            <person name="Rohde M."/>
            <person name="Galperin M.Y."/>
            <person name="Jogler C."/>
        </authorList>
    </citation>
    <scope>NUCLEOTIDE SEQUENCE [LARGE SCALE GENOMIC DNA]</scope>
    <source>
        <strain evidence="8 9">Pla123a</strain>
    </source>
</reference>
<dbReference type="SUPFAM" id="SSF88946">
    <property type="entry name" value="Sigma2 domain of RNA polymerase sigma factors"/>
    <property type="match status" value="1"/>
</dbReference>
<dbReference type="InterPro" id="IPR013324">
    <property type="entry name" value="RNA_pol_sigma_r3/r4-like"/>
</dbReference>
<dbReference type="InterPro" id="IPR014284">
    <property type="entry name" value="RNA_pol_sigma-70_dom"/>
</dbReference>
<name>A0A5C5YH23_9BACT</name>
<evidence type="ECO:0000256" key="2">
    <source>
        <dbReference type="ARBA" id="ARBA00023015"/>
    </source>
</evidence>
<gene>
    <name evidence="8" type="primary">sigV</name>
    <name evidence="8" type="ORF">Pla123a_33010</name>
</gene>
<dbReference type="InterPro" id="IPR036388">
    <property type="entry name" value="WH-like_DNA-bd_sf"/>
</dbReference>
<dbReference type="Gene3D" id="1.10.10.10">
    <property type="entry name" value="Winged helix-like DNA-binding domain superfamily/Winged helix DNA-binding domain"/>
    <property type="match status" value="1"/>
</dbReference>
<dbReference type="RefSeq" id="WP_197528044.1">
    <property type="nucleotide sequence ID" value="NZ_SJPO01000008.1"/>
</dbReference>
<evidence type="ECO:0000256" key="4">
    <source>
        <dbReference type="ARBA" id="ARBA00023125"/>
    </source>
</evidence>
<organism evidence="8 9">
    <name type="scientific">Posidoniimonas polymericola</name>
    <dbReference type="NCBI Taxonomy" id="2528002"/>
    <lineage>
        <taxon>Bacteria</taxon>
        <taxon>Pseudomonadati</taxon>
        <taxon>Planctomycetota</taxon>
        <taxon>Planctomycetia</taxon>
        <taxon>Pirellulales</taxon>
        <taxon>Lacipirellulaceae</taxon>
        <taxon>Posidoniimonas</taxon>
    </lineage>
</organism>
<evidence type="ECO:0000256" key="5">
    <source>
        <dbReference type="ARBA" id="ARBA00023163"/>
    </source>
</evidence>
<dbReference type="InterPro" id="IPR013325">
    <property type="entry name" value="RNA_pol_sigma_r2"/>
</dbReference>
<evidence type="ECO:0000259" key="7">
    <source>
        <dbReference type="Pfam" id="PF08281"/>
    </source>
</evidence>
<dbReference type="InterPro" id="IPR039425">
    <property type="entry name" value="RNA_pol_sigma-70-like"/>
</dbReference>
<dbReference type="AlphaFoldDB" id="A0A5C5YH23"/>
<dbReference type="Pfam" id="PF04542">
    <property type="entry name" value="Sigma70_r2"/>
    <property type="match status" value="1"/>
</dbReference>
<keyword evidence="3" id="KW-0731">Sigma factor</keyword>